<evidence type="ECO:0000313" key="6">
    <source>
        <dbReference type="Proteomes" id="UP000727407"/>
    </source>
</evidence>
<keyword evidence="3" id="KW-0812">Transmembrane</keyword>
<dbReference type="PANTHER" id="PTHR16675">
    <property type="entry name" value="MHC CLASS I-RELATED"/>
    <property type="match status" value="1"/>
</dbReference>
<evidence type="ECO:0000256" key="1">
    <source>
        <dbReference type="ARBA" id="ARBA00023180"/>
    </source>
</evidence>
<dbReference type="OrthoDB" id="8936120at2759"/>
<feature type="non-terminal residue" evidence="5">
    <location>
        <position position="291"/>
    </location>
</feature>
<gene>
    <name evidence="5" type="ORF">DAT39_010112</name>
</gene>
<dbReference type="GO" id="GO:0009897">
    <property type="term" value="C:external side of plasma membrane"/>
    <property type="evidence" value="ECO:0007669"/>
    <property type="project" value="TreeGrafter"/>
</dbReference>
<evidence type="ECO:0000256" key="2">
    <source>
        <dbReference type="RuleBase" id="RU004439"/>
    </source>
</evidence>
<reference evidence="5" key="1">
    <citation type="submission" date="2020-07" db="EMBL/GenBank/DDBJ databases">
        <title>Clarias magur genome sequencing, assembly and annotation.</title>
        <authorList>
            <person name="Kushwaha B."/>
            <person name="Kumar R."/>
            <person name="Das P."/>
            <person name="Joshi C.G."/>
            <person name="Kumar D."/>
            <person name="Nagpure N.S."/>
            <person name="Pandey M."/>
            <person name="Agarwal S."/>
            <person name="Srivastava S."/>
            <person name="Singh M."/>
            <person name="Sahoo L."/>
            <person name="Jayasankar P."/>
            <person name="Meher P.K."/>
            <person name="Koringa P.G."/>
            <person name="Iquebal M.A."/>
            <person name="Das S.P."/>
            <person name="Bit A."/>
            <person name="Patnaik S."/>
            <person name="Patel N."/>
            <person name="Shah T.M."/>
            <person name="Hinsu A."/>
            <person name="Jena J.K."/>
        </authorList>
    </citation>
    <scope>NUCLEOTIDE SEQUENCE</scope>
    <source>
        <strain evidence="5">CIFAMagur01</strain>
        <tissue evidence="5">Testis</tissue>
    </source>
</reference>
<dbReference type="EMBL" id="QNUK01000144">
    <property type="protein sequence ID" value="KAF5900163.1"/>
    <property type="molecule type" value="Genomic_DNA"/>
</dbReference>
<dbReference type="AlphaFoldDB" id="A0A8J4U5C9"/>
<dbReference type="GO" id="GO:0006955">
    <property type="term" value="P:immune response"/>
    <property type="evidence" value="ECO:0007669"/>
    <property type="project" value="TreeGrafter"/>
</dbReference>
<evidence type="ECO:0000259" key="4">
    <source>
        <dbReference type="Pfam" id="PF00129"/>
    </source>
</evidence>
<dbReference type="InterPro" id="IPR037055">
    <property type="entry name" value="MHC_I-like_Ag-recog_sf"/>
</dbReference>
<dbReference type="InterPro" id="IPR011162">
    <property type="entry name" value="MHC_I/II-like_Ag-recog"/>
</dbReference>
<sequence>THTLHYRYTPLIPETHFTVVGLVDGEPFMYYDSISDEGKPKTEWMKKLRDNTADYWFEEIRYMEEQNDYFLHNLKTLMKNFNQSTEFLALERMYGCENDDVTTRGYDEYKYNGEDFLSLNLTTANWTAVNQSEWINPDWRPDGDEAKLWKDFLNTTCIDRLKAYVSYGKESLPSKVGPSVSPGMVCFAPDFSRKDVTITRQQDGEILKVLSEELQKHKYTCGILRRSLSEDQIQTDGKSDGGPNAGSDGVVTGLIVCGILLALGAATAGIVIWTKKRNAACLKASGFKEVQ</sequence>
<accession>A0A8J4U5C9</accession>
<keyword evidence="6" id="KW-1185">Reference proteome</keyword>
<dbReference type="Proteomes" id="UP000727407">
    <property type="component" value="Unassembled WGS sequence"/>
</dbReference>
<feature type="domain" description="MHC class I-like antigen recognition-like" evidence="4">
    <location>
        <begin position="2"/>
        <end position="172"/>
    </location>
</feature>
<dbReference type="Gene3D" id="3.30.500.10">
    <property type="entry name" value="MHC class I-like antigen recognition-like"/>
    <property type="match status" value="1"/>
</dbReference>
<dbReference type="InterPro" id="IPR050208">
    <property type="entry name" value="MHC_class-I_related"/>
</dbReference>
<dbReference type="InterPro" id="IPR001039">
    <property type="entry name" value="MHC_I_a_a1/a2"/>
</dbReference>
<keyword evidence="1" id="KW-0325">Glycoprotein</keyword>
<keyword evidence="3" id="KW-0472">Membrane</keyword>
<proteinExistence type="inferred from homology"/>
<protein>
    <submittedName>
        <fullName evidence="5">BOLA class I histocompatibility antigen, alpha chain BL3-7-like isoform X1</fullName>
    </submittedName>
</protein>
<evidence type="ECO:0000313" key="5">
    <source>
        <dbReference type="EMBL" id="KAF5900163.1"/>
    </source>
</evidence>
<evidence type="ECO:0000256" key="3">
    <source>
        <dbReference type="SAM" id="Phobius"/>
    </source>
</evidence>
<dbReference type="InterPro" id="IPR011161">
    <property type="entry name" value="MHC_I-like_Ag-recog"/>
</dbReference>
<dbReference type="PRINTS" id="PR01638">
    <property type="entry name" value="MHCCLASSI"/>
</dbReference>
<dbReference type="PANTHER" id="PTHR16675:SF235">
    <property type="entry name" value="SHKT DOMAIN-CONTAINING PROTEIN"/>
    <property type="match status" value="1"/>
</dbReference>
<feature type="transmembrane region" description="Helical" evidence="3">
    <location>
        <begin position="250"/>
        <end position="273"/>
    </location>
</feature>
<organism evidence="5 6">
    <name type="scientific">Clarias magur</name>
    <name type="common">Asian catfish</name>
    <name type="synonym">Macropteronotus magur</name>
    <dbReference type="NCBI Taxonomy" id="1594786"/>
    <lineage>
        <taxon>Eukaryota</taxon>
        <taxon>Metazoa</taxon>
        <taxon>Chordata</taxon>
        <taxon>Craniata</taxon>
        <taxon>Vertebrata</taxon>
        <taxon>Euteleostomi</taxon>
        <taxon>Actinopterygii</taxon>
        <taxon>Neopterygii</taxon>
        <taxon>Teleostei</taxon>
        <taxon>Ostariophysi</taxon>
        <taxon>Siluriformes</taxon>
        <taxon>Clariidae</taxon>
        <taxon>Clarias</taxon>
    </lineage>
</organism>
<keyword evidence="3" id="KW-1133">Transmembrane helix</keyword>
<feature type="non-terminal residue" evidence="5">
    <location>
        <position position="1"/>
    </location>
</feature>
<dbReference type="SUPFAM" id="SSF54452">
    <property type="entry name" value="MHC antigen-recognition domain"/>
    <property type="match status" value="1"/>
</dbReference>
<name>A0A8J4U5C9_CLAMG</name>
<dbReference type="GO" id="GO:0005615">
    <property type="term" value="C:extracellular space"/>
    <property type="evidence" value="ECO:0007669"/>
    <property type="project" value="TreeGrafter"/>
</dbReference>
<dbReference type="Pfam" id="PF00129">
    <property type="entry name" value="MHC_I"/>
    <property type="match status" value="1"/>
</dbReference>
<comment type="similarity">
    <text evidence="2">Belongs to the MHC class I family.</text>
</comment>
<comment type="caution">
    <text evidence="5">The sequence shown here is derived from an EMBL/GenBank/DDBJ whole genome shotgun (WGS) entry which is preliminary data.</text>
</comment>